<dbReference type="PANTHER" id="PTHR10681:SF128">
    <property type="entry name" value="THIOREDOXIN-DEPENDENT PEROXIDE REDUCTASE, MITOCHONDRIAL"/>
    <property type="match status" value="1"/>
</dbReference>
<dbReference type="EMBL" id="AWSA01000014">
    <property type="protein sequence ID" value="EWT02023.1"/>
    <property type="molecule type" value="Genomic_DNA"/>
</dbReference>
<dbReference type="OrthoDB" id="9812811at2"/>
<dbReference type="GO" id="GO:0042744">
    <property type="term" value="P:hydrogen peroxide catabolic process"/>
    <property type="evidence" value="ECO:0007669"/>
    <property type="project" value="TreeGrafter"/>
</dbReference>
<dbReference type="AlphaFoldDB" id="W9GB40"/>
<dbReference type="STRING" id="1386089.N865_06915"/>
<dbReference type="InterPro" id="IPR024706">
    <property type="entry name" value="Peroxiredoxin_AhpC-typ"/>
</dbReference>
<reference evidence="10 11" key="1">
    <citation type="submission" date="2013-08" db="EMBL/GenBank/DDBJ databases">
        <title>Intrasporangium oryzae NRRL B-24470.</title>
        <authorList>
            <person name="Liu H."/>
            <person name="Wang G."/>
        </authorList>
    </citation>
    <scope>NUCLEOTIDE SEQUENCE [LARGE SCALE GENOMIC DNA]</scope>
    <source>
        <strain evidence="10 11">NRRL B-24470</strain>
    </source>
</reference>
<dbReference type="InterPro" id="IPR036249">
    <property type="entry name" value="Thioredoxin-like_sf"/>
</dbReference>
<dbReference type="eggNOG" id="COG0450">
    <property type="taxonomic scope" value="Bacteria"/>
</dbReference>
<evidence type="ECO:0000256" key="8">
    <source>
        <dbReference type="PIRSR" id="PIRSR000239-1"/>
    </source>
</evidence>
<dbReference type="Pfam" id="PF10417">
    <property type="entry name" value="1-cysPrx_C"/>
    <property type="match status" value="1"/>
</dbReference>
<dbReference type="GO" id="GO:0033554">
    <property type="term" value="P:cellular response to stress"/>
    <property type="evidence" value="ECO:0007669"/>
    <property type="project" value="TreeGrafter"/>
</dbReference>
<accession>W9GB40</accession>
<comment type="caution">
    <text evidence="10">The sequence shown here is derived from an EMBL/GenBank/DDBJ whole genome shotgun (WGS) entry which is preliminary data.</text>
</comment>
<evidence type="ECO:0000256" key="4">
    <source>
        <dbReference type="ARBA" id="ARBA00023002"/>
    </source>
</evidence>
<dbReference type="FunFam" id="3.30.1020.10:FF:000001">
    <property type="entry name" value="1-Cys peroxiredoxin"/>
    <property type="match status" value="1"/>
</dbReference>
<sequence>MTVRLGEIAPDFTAETTEGQLSFHDWKADSWAVLFSHPADFTPVCTTELGRVAALEDEWAARDVKVLAVSVDPIEQHHAWKSDIEDVAGATVGYPIIADDARTVSELYDMIHPGEGDTSGVRSVFVIDAANKVRLTLTYPKSVGRNFDEVLRAVDALQLTDRGPFSTPADWKDGDQVIVAPTLSTEDARARFGAEAVEEVKPYLRFTAAPTA</sequence>
<feature type="domain" description="Thioredoxin" evidence="9">
    <location>
        <begin position="3"/>
        <end position="159"/>
    </location>
</feature>
<dbReference type="InterPro" id="IPR019479">
    <property type="entry name" value="Peroxiredoxin_C"/>
</dbReference>
<comment type="similarity">
    <text evidence="1">Belongs to the peroxiredoxin family. AhpC/Prx1 subfamily.</text>
</comment>
<evidence type="ECO:0000313" key="11">
    <source>
        <dbReference type="Proteomes" id="UP000019489"/>
    </source>
</evidence>
<keyword evidence="11" id="KW-1185">Reference proteome</keyword>
<keyword evidence="2 10" id="KW-0575">Peroxidase</keyword>
<dbReference type="Gene3D" id="3.40.30.10">
    <property type="entry name" value="Glutaredoxin"/>
    <property type="match status" value="1"/>
</dbReference>
<dbReference type="SUPFAM" id="SSF52833">
    <property type="entry name" value="Thioredoxin-like"/>
    <property type="match status" value="1"/>
</dbReference>
<evidence type="ECO:0000256" key="2">
    <source>
        <dbReference type="ARBA" id="ARBA00022559"/>
    </source>
</evidence>
<dbReference type="Gene3D" id="3.30.1020.10">
    <property type="entry name" value="Antioxidant, Horf6, Chain A, domain2"/>
    <property type="match status" value="1"/>
</dbReference>
<dbReference type="FunFam" id="3.40.30.10:FF:000011">
    <property type="entry name" value="Peroxiredoxin PRX1"/>
    <property type="match status" value="1"/>
</dbReference>
<dbReference type="GO" id="GO:0008379">
    <property type="term" value="F:thioredoxin peroxidase activity"/>
    <property type="evidence" value="ECO:0007669"/>
    <property type="project" value="TreeGrafter"/>
</dbReference>
<dbReference type="PROSITE" id="PS51352">
    <property type="entry name" value="THIOREDOXIN_2"/>
    <property type="match status" value="1"/>
</dbReference>
<evidence type="ECO:0000256" key="3">
    <source>
        <dbReference type="ARBA" id="ARBA00022862"/>
    </source>
</evidence>
<dbReference type="InterPro" id="IPR000866">
    <property type="entry name" value="AhpC/TSA"/>
</dbReference>
<evidence type="ECO:0000259" key="9">
    <source>
        <dbReference type="PROSITE" id="PS51352"/>
    </source>
</evidence>
<feature type="active site" description="Cysteine sulfenic acid (-SOH) intermediate; for peroxidase activity" evidence="8">
    <location>
        <position position="45"/>
    </location>
</feature>
<evidence type="ECO:0000256" key="1">
    <source>
        <dbReference type="ARBA" id="ARBA00009796"/>
    </source>
</evidence>
<evidence type="ECO:0000256" key="6">
    <source>
        <dbReference type="ARBA" id="ARBA00025719"/>
    </source>
</evidence>
<evidence type="ECO:0000256" key="5">
    <source>
        <dbReference type="ARBA" id="ARBA00023284"/>
    </source>
</evidence>
<dbReference type="Proteomes" id="UP000019489">
    <property type="component" value="Unassembled WGS sequence"/>
</dbReference>
<dbReference type="Pfam" id="PF00578">
    <property type="entry name" value="AhpC-TSA"/>
    <property type="match status" value="1"/>
</dbReference>
<gene>
    <name evidence="10" type="ORF">N865_06915</name>
</gene>
<evidence type="ECO:0000256" key="7">
    <source>
        <dbReference type="ARBA" id="ARBA00037420"/>
    </source>
</evidence>
<dbReference type="GO" id="GO:0006979">
    <property type="term" value="P:response to oxidative stress"/>
    <property type="evidence" value="ECO:0007669"/>
    <property type="project" value="TreeGrafter"/>
</dbReference>
<organism evidence="10 11">
    <name type="scientific">Intrasporangium oryzae NRRL B-24470</name>
    <dbReference type="NCBI Taxonomy" id="1386089"/>
    <lineage>
        <taxon>Bacteria</taxon>
        <taxon>Bacillati</taxon>
        <taxon>Actinomycetota</taxon>
        <taxon>Actinomycetes</taxon>
        <taxon>Micrococcales</taxon>
        <taxon>Intrasporangiaceae</taxon>
        <taxon>Intrasporangium</taxon>
    </lineage>
</organism>
<dbReference type="RefSeq" id="WP_034803937.1">
    <property type="nucleotide sequence ID" value="NZ_AWSA01000014.1"/>
</dbReference>
<name>W9GB40_9MICO</name>
<dbReference type="GO" id="GO:0005829">
    <property type="term" value="C:cytosol"/>
    <property type="evidence" value="ECO:0007669"/>
    <property type="project" value="TreeGrafter"/>
</dbReference>
<keyword evidence="4" id="KW-0560">Oxidoreductase</keyword>
<dbReference type="GO" id="GO:0045454">
    <property type="term" value="P:cell redox homeostasis"/>
    <property type="evidence" value="ECO:0007669"/>
    <property type="project" value="TreeGrafter"/>
</dbReference>
<evidence type="ECO:0000313" key="10">
    <source>
        <dbReference type="EMBL" id="EWT02023.1"/>
    </source>
</evidence>
<dbReference type="InterPro" id="IPR050217">
    <property type="entry name" value="Peroxiredoxin"/>
</dbReference>
<dbReference type="CDD" id="cd03016">
    <property type="entry name" value="PRX_1cys"/>
    <property type="match status" value="1"/>
</dbReference>
<dbReference type="InterPro" id="IPR013766">
    <property type="entry name" value="Thioredoxin_domain"/>
</dbReference>
<comment type="function">
    <text evidence="7">Thiol-specific peroxidase that catalyzes the reduction of hydrogen peroxide and organic hydroperoxides to water and alcohols, respectively. Plays a role in cell protection against oxidative stress by detoxifying peroxides.</text>
</comment>
<dbReference type="InterPro" id="IPR045020">
    <property type="entry name" value="PRX_1cys"/>
</dbReference>
<protein>
    <submittedName>
        <fullName evidence="10">Peroxidase</fullName>
    </submittedName>
</protein>
<comment type="similarity">
    <text evidence="6">Belongs to the peroxiredoxin family. Prx6 subfamily.</text>
</comment>
<keyword evidence="5" id="KW-0676">Redox-active center</keyword>
<dbReference type="PIRSF" id="PIRSF000239">
    <property type="entry name" value="AHPC"/>
    <property type="match status" value="1"/>
</dbReference>
<keyword evidence="3" id="KW-0049">Antioxidant</keyword>
<dbReference type="PANTHER" id="PTHR10681">
    <property type="entry name" value="THIOREDOXIN PEROXIDASE"/>
    <property type="match status" value="1"/>
</dbReference>
<dbReference type="PATRIC" id="fig|1386089.3.peg.1616"/>
<proteinExistence type="inferred from homology"/>